<dbReference type="AlphaFoldDB" id="A0A2W2CH18"/>
<evidence type="ECO:0000256" key="1">
    <source>
        <dbReference type="SAM" id="MobiDB-lite"/>
    </source>
</evidence>
<dbReference type="Proteomes" id="UP000248627">
    <property type="component" value="Unassembled WGS sequence"/>
</dbReference>
<organism evidence="2 3">
    <name type="scientific">Micromonospora endophytica</name>
    <dbReference type="NCBI Taxonomy" id="515350"/>
    <lineage>
        <taxon>Bacteria</taxon>
        <taxon>Bacillati</taxon>
        <taxon>Actinomycetota</taxon>
        <taxon>Actinomycetes</taxon>
        <taxon>Micromonosporales</taxon>
        <taxon>Micromonosporaceae</taxon>
        <taxon>Micromonospora</taxon>
    </lineage>
</organism>
<sequence>MFPAATSSPPSWRPCFGTTAREATRNGRHPSSEERILTGQESTEPGAVPSGPTVQPPSHA</sequence>
<name>A0A2W2CH18_9ACTN</name>
<reference evidence="2 3" key="1">
    <citation type="submission" date="2018-01" db="EMBL/GenBank/DDBJ databases">
        <title>Draft genome sequence of Jishengella endophytica.</title>
        <authorList>
            <person name="Sahin N."/>
            <person name="Ay H."/>
            <person name="Saygin H."/>
        </authorList>
    </citation>
    <scope>NUCLEOTIDE SEQUENCE [LARGE SCALE GENOMIC DNA]</scope>
    <source>
        <strain evidence="2 3">DSM 45430</strain>
    </source>
</reference>
<protein>
    <submittedName>
        <fullName evidence="2">Uncharacterized protein</fullName>
    </submittedName>
</protein>
<comment type="caution">
    <text evidence="2">The sequence shown here is derived from an EMBL/GenBank/DDBJ whole genome shotgun (WGS) entry which is preliminary data.</text>
</comment>
<evidence type="ECO:0000313" key="3">
    <source>
        <dbReference type="Proteomes" id="UP000248627"/>
    </source>
</evidence>
<feature type="compositionally biased region" description="Basic and acidic residues" evidence="1">
    <location>
        <begin position="22"/>
        <end position="36"/>
    </location>
</feature>
<evidence type="ECO:0000313" key="2">
    <source>
        <dbReference type="EMBL" id="PZF97170.1"/>
    </source>
</evidence>
<feature type="compositionally biased region" description="Polar residues" evidence="1">
    <location>
        <begin position="1"/>
        <end position="10"/>
    </location>
</feature>
<accession>A0A2W2CH18</accession>
<dbReference type="EMBL" id="POTX01000067">
    <property type="protein sequence ID" value="PZF97170.1"/>
    <property type="molecule type" value="Genomic_DNA"/>
</dbReference>
<proteinExistence type="predicted"/>
<feature type="region of interest" description="Disordered" evidence="1">
    <location>
        <begin position="1"/>
        <end position="60"/>
    </location>
</feature>
<gene>
    <name evidence="2" type="ORF">C1I93_12655</name>
</gene>
<keyword evidence="3" id="KW-1185">Reference proteome</keyword>